<dbReference type="PANTHER" id="PTHR42918:SF15">
    <property type="entry name" value="LYSINE--TRNA LIGASE, CHLOROPLASTIC_MITOCHONDRIAL"/>
    <property type="match status" value="1"/>
</dbReference>
<evidence type="ECO:0000256" key="2">
    <source>
        <dbReference type="ARBA" id="ARBA00022741"/>
    </source>
</evidence>
<dbReference type="GO" id="GO:0004824">
    <property type="term" value="F:lysine-tRNA ligase activity"/>
    <property type="evidence" value="ECO:0007669"/>
    <property type="project" value="TreeGrafter"/>
</dbReference>
<reference evidence="6" key="1">
    <citation type="submission" date="2017-09" db="EMBL/GenBank/DDBJ databases">
        <title>Depth-based differentiation of microbial function through sediment-hosted aquifers and enrichment of novel symbionts in the deep terrestrial subsurface.</title>
        <authorList>
            <person name="Probst A.J."/>
            <person name="Ladd B."/>
            <person name="Jarett J.K."/>
            <person name="Geller-Mcgrath D.E."/>
            <person name="Sieber C.M.K."/>
            <person name="Emerson J.B."/>
            <person name="Anantharaman K."/>
            <person name="Thomas B.C."/>
            <person name="Malmstrom R."/>
            <person name="Stieglmeier M."/>
            <person name="Klingl A."/>
            <person name="Woyke T."/>
            <person name="Ryan C.M."/>
            <person name="Banfield J.F."/>
        </authorList>
    </citation>
    <scope>NUCLEOTIDE SEQUENCE [LARGE SCALE GENOMIC DNA]</scope>
</reference>
<accession>A0A2M7UFX7</accession>
<comment type="caution">
    <text evidence="5">The sequence shown here is derived from an EMBL/GenBank/DDBJ whole genome shotgun (WGS) entry which is preliminary data.</text>
</comment>
<keyword evidence="3" id="KW-0067">ATP-binding</keyword>
<name>A0A2M7UFX7_9BACT</name>
<dbReference type="GO" id="GO:0005829">
    <property type="term" value="C:cytosol"/>
    <property type="evidence" value="ECO:0007669"/>
    <property type="project" value="TreeGrafter"/>
</dbReference>
<keyword evidence="1 5" id="KW-0436">Ligase</keyword>
<evidence type="ECO:0000256" key="1">
    <source>
        <dbReference type="ARBA" id="ARBA00022598"/>
    </source>
</evidence>
<dbReference type="SUPFAM" id="SSF55681">
    <property type="entry name" value="Class II aaRS and biotin synthetases"/>
    <property type="match status" value="1"/>
</dbReference>
<dbReference type="EMBL" id="PFOG01000123">
    <property type="protein sequence ID" value="PIZ70133.1"/>
    <property type="molecule type" value="Genomic_DNA"/>
</dbReference>
<keyword evidence="2" id="KW-0547">Nucleotide-binding</keyword>
<dbReference type="InterPro" id="IPR006195">
    <property type="entry name" value="aa-tRNA-synth_II"/>
</dbReference>
<dbReference type="Pfam" id="PF00152">
    <property type="entry name" value="tRNA-synt_2"/>
    <property type="match status" value="1"/>
</dbReference>
<evidence type="ECO:0000256" key="3">
    <source>
        <dbReference type="ARBA" id="ARBA00022840"/>
    </source>
</evidence>
<dbReference type="GO" id="GO:0000049">
    <property type="term" value="F:tRNA binding"/>
    <property type="evidence" value="ECO:0007669"/>
    <property type="project" value="TreeGrafter"/>
</dbReference>
<dbReference type="AlphaFoldDB" id="A0A2M7UFX7"/>
<dbReference type="InterPro" id="IPR004364">
    <property type="entry name" value="Aa-tRNA-synt_II"/>
</dbReference>
<feature type="non-terminal residue" evidence="5">
    <location>
        <position position="1"/>
    </location>
</feature>
<dbReference type="Gene3D" id="3.30.930.10">
    <property type="entry name" value="Bira Bifunctional Protein, Domain 2"/>
    <property type="match status" value="1"/>
</dbReference>
<organism evidence="5 6">
    <name type="scientific">Candidatus Portnoybacteria bacterium CG_4_10_14_0_2_um_filter_44_20</name>
    <dbReference type="NCBI Taxonomy" id="1974799"/>
    <lineage>
        <taxon>Bacteria</taxon>
        <taxon>Candidatus Portnoyibacteriota</taxon>
    </lineage>
</organism>
<dbReference type="InterPro" id="IPR045864">
    <property type="entry name" value="aa-tRNA-synth_II/BPL/LPL"/>
</dbReference>
<feature type="domain" description="Aminoacyl-transfer RNA synthetases class-II family profile" evidence="4">
    <location>
        <begin position="54"/>
        <end position="101"/>
    </location>
</feature>
<sequence length="103" mass="11699">PLASSKEGNPKLTERFQLIIGGLELVNAFSELNDSIEQDRRMKEQIEKHGEDVRYDTDFIEALEYGMPPAAGWGMGIDRLVALLTDTHNLRDVILFPTMRPKQ</sequence>
<dbReference type="PROSITE" id="PS50862">
    <property type="entry name" value="AA_TRNA_LIGASE_II"/>
    <property type="match status" value="1"/>
</dbReference>
<dbReference type="GO" id="GO:0005524">
    <property type="term" value="F:ATP binding"/>
    <property type="evidence" value="ECO:0007669"/>
    <property type="project" value="InterPro"/>
</dbReference>
<evidence type="ECO:0000313" key="5">
    <source>
        <dbReference type="EMBL" id="PIZ70133.1"/>
    </source>
</evidence>
<dbReference type="PANTHER" id="PTHR42918">
    <property type="entry name" value="LYSYL-TRNA SYNTHETASE"/>
    <property type="match status" value="1"/>
</dbReference>
<dbReference type="GO" id="GO:0006430">
    <property type="term" value="P:lysyl-tRNA aminoacylation"/>
    <property type="evidence" value="ECO:0007669"/>
    <property type="project" value="TreeGrafter"/>
</dbReference>
<evidence type="ECO:0000259" key="4">
    <source>
        <dbReference type="PROSITE" id="PS50862"/>
    </source>
</evidence>
<gene>
    <name evidence="5" type="ORF">COY11_03170</name>
</gene>
<evidence type="ECO:0000313" key="6">
    <source>
        <dbReference type="Proteomes" id="UP000229805"/>
    </source>
</evidence>
<proteinExistence type="predicted"/>
<dbReference type="Proteomes" id="UP000229805">
    <property type="component" value="Unassembled WGS sequence"/>
</dbReference>
<protein>
    <submittedName>
        <fullName evidence="5">Lysine--tRNA ligase</fullName>
    </submittedName>
</protein>